<evidence type="ECO:0000256" key="8">
    <source>
        <dbReference type="ARBA" id="ARBA00022989"/>
    </source>
</evidence>
<evidence type="ECO:0000256" key="1">
    <source>
        <dbReference type="ARBA" id="ARBA00004651"/>
    </source>
</evidence>
<evidence type="ECO:0000313" key="13">
    <source>
        <dbReference type="EMBL" id="MCQ4164349.1"/>
    </source>
</evidence>
<dbReference type="InterPro" id="IPR000412">
    <property type="entry name" value="ABC_2_transport"/>
</dbReference>
<protein>
    <recommendedName>
        <fullName evidence="11">Transport permease protein</fullName>
    </recommendedName>
</protein>
<name>A0ABT1QPZ0_9GAMM</name>
<dbReference type="PROSITE" id="PS51012">
    <property type="entry name" value="ABC_TM2"/>
    <property type="match status" value="1"/>
</dbReference>
<dbReference type="PANTHER" id="PTHR30413">
    <property type="entry name" value="INNER MEMBRANE TRANSPORT PERMEASE"/>
    <property type="match status" value="1"/>
</dbReference>
<accession>A0ABT1QPZ0</accession>
<feature type="transmembrane region" description="Helical" evidence="11">
    <location>
        <begin position="151"/>
        <end position="173"/>
    </location>
</feature>
<dbReference type="PANTHER" id="PTHR30413:SF10">
    <property type="entry name" value="CAPSULE POLYSACCHARIDE EXPORT INNER-MEMBRANE PROTEIN CTRC"/>
    <property type="match status" value="1"/>
</dbReference>
<dbReference type="Pfam" id="PF01061">
    <property type="entry name" value="ABC2_membrane"/>
    <property type="match status" value="1"/>
</dbReference>
<keyword evidence="7" id="KW-0972">Capsule biogenesis/degradation</keyword>
<keyword evidence="14" id="KW-1185">Reference proteome</keyword>
<evidence type="ECO:0000313" key="14">
    <source>
        <dbReference type="Proteomes" id="UP001165498"/>
    </source>
</evidence>
<sequence>MMPALAARLPTLGLALQLARRELRNRYLGSFSGGAWALLQPLVQLAVYAFVFGYVFRARLPGADAPGYVPFLVVALWPWTAFAEALSRATTAIPDNASLIGKVALPRVALVIAPVLASFTIHGAGFIGLLLVLLLAGAGISPAGLLLMLPALLLLFLFALGLALLLSALQVFVRDIAPALPQLLMLWMFLSPVFYARSAMPEFVQPWFDLNPMTGVVEYLRQVLLGMPPPGLRALACSLLAVALALWLGGFAFRRLQRHFEDFL</sequence>
<evidence type="ECO:0000256" key="9">
    <source>
        <dbReference type="ARBA" id="ARBA00023047"/>
    </source>
</evidence>
<comment type="subcellular location">
    <subcellularLocation>
        <location evidence="11">Cell inner membrane</location>
        <topology evidence="11">Multi-pass membrane protein</topology>
    </subcellularLocation>
    <subcellularLocation>
        <location evidence="1">Cell membrane</location>
        <topology evidence="1">Multi-pass membrane protein</topology>
    </subcellularLocation>
</comment>
<dbReference type="InterPro" id="IPR013525">
    <property type="entry name" value="ABC2_TM"/>
</dbReference>
<evidence type="ECO:0000256" key="10">
    <source>
        <dbReference type="ARBA" id="ARBA00023136"/>
    </source>
</evidence>
<evidence type="ECO:0000259" key="12">
    <source>
        <dbReference type="PROSITE" id="PS51012"/>
    </source>
</evidence>
<dbReference type="PRINTS" id="PR00164">
    <property type="entry name" value="ABC2TRNSPORT"/>
</dbReference>
<evidence type="ECO:0000256" key="3">
    <source>
        <dbReference type="ARBA" id="ARBA00022448"/>
    </source>
</evidence>
<proteinExistence type="inferred from homology"/>
<gene>
    <name evidence="13" type="ORF">NM961_06450</name>
</gene>
<keyword evidence="5" id="KW-0762">Sugar transport</keyword>
<reference evidence="13" key="1">
    <citation type="submission" date="2022-07" db="EMBL/GenBank/DDBJ databases">
        <title>Tahibacter sp., a new gammaproteobacterium isolated from the silt sample collected at pig farm.</title>
        <authorList>
            <person name="Chen H."/>
        </authorList>
    </citation>
    <scope>NUCLEOTIDE SEQUENCE</scope>
    <source>
        <strain evidence="13">P2K</strain>
    </source>
</reference>
<comment type="caution">
    <text evidence="13">The sequence shown here is derived from an EMBL/GenBank/DDBJ whole genome shotgun (WGS) entry which is preliminary data.</text>
</comment>
<feature type="transmembrane region" description="Helical" evidence="11">
    <location>
        <begin position="180"/>
        <end position="200"/>
    </location>
</feature>
<evidence type="ECO:0000256" key="4">
    <source>
        <dbReference type="ARBA" id="ARBA00022475"/>
    </source>
</evidence>
<dbReference type="Proteomes" id="UP001165498">
    <property type="component" value="Unassembled WGS sequence"/>
</dbReference>
<feature type="domain" description="ABC transmembrane type-2" evidence="12">
    <location>
        <begin position="32"/>
        <end position="256"/>
    </location>
</feature>
<keyword evidence="8 11" id="KW-1133">Transmembrane helix</keyword>
<dbReference type="InterPro" id="IPR047817">
    <property type="entry name" value="ABC2_TM_bact-type"/>
</dbReference>
<comment type="caution">
    <text evidence="11">Lacks conserved residue(s) required for the propagation of feature annotation.</text>
</comment>
<dbReference type="EMBL" id="JANFQO010000005">
    <property type="protein sequence ID" value="MCQ4164349.1"/>
    <property type="molecule type" value="Genomic_DNA"/>
</dbReference>
<keyword evidence="3 11" id="KW-0813">Transport</keyword>
<keyword evidence="4 11" id="KW-1003">Cell membrane</keyword>
<keyword evidence="6 11" id="KW-0812">Transmembrane</keyword>
<feature type="transmembrane region" description="Helical" evidence="11">
    <location>
        <begin position="37"/>
        <end position="56"/>
    </location>
</feature>
<evidence type="ECO:0000256" key="7">
    <source>
        <dbReference type="ARBA" id="ARBA00022903"/>
    </source>
</evidence>
<dbReference type="PIRSF" id="PIRSF006648">
    <property type="entry name" value="DrrB"/>
    <property type="match status" value="1"/>
</dbReference>
<comment type="similarity">
    <text evidence="2 11">Belongs to the ABC-2 integral membrane protein family.</text>
</comment>
<evidence type="ECO:0000256" key="5">
    <source>
        <dbReference type="ARBA" id="ARBA00022597"/>
    </source>
</evidence>
<feature type="transmembrane region" description="Helical" evidence="11">
    <location>
        <begin position="232"/>
        <end position="253"/>
    </location>
</feature>
<keyword evidence="9" id="KW-0625">Polysaccharide transport</keyword>
<feature type="transmembrane region" description="Helical" evidence="11">
    <location>
        <begin position="68"/>
        <end position="87"/>
    </location>
</feature>
<evidence type="ECO:0000256" key="11">
    <source>
        <dbReference type="RuleBase" id="RU361157"/>
    </source>
</evidence>
<organism evidence="13 14">
    <name type="scientific">Tahibacter harae</name>
    <dbReference type="NCBI Taxonomy" id="2963937"/>
    <lineage>
        <taxon>Bacteria</taxon>
        <taxon>Pseudomonadati</taxon>
        <taxon>Pseudomonadota</taxon>
        <taxon>Gammaproteobacteria</taxon>
        <taxon>Lysobacterales</taxon>
        <taxon>Rhodanobacteraceae</taxon>
        <taxon>Tahibacter</taxon>
    </lineage>
</organism>
<dbReference type="RefSeq" id="WP_255913102.1">
    <property type="nucleotide sequence ID" value="NZ_JANFQO010000005.1"/>
</dbReference>
<keyword evidence="10 11" id="KW-0472">Membrane</keyword>
<evidence type="ECO:0000256" key="2">
    <source>
        <dbReference type="ARBA" id="ARBA00007783"/>
    </source>
</evidence>
<evidence type="ECO:0000256" key="6">
    <source>
        <dbReference type="ARBA" id="ARBA00022692"/>
    </source>
</evidence>